<dbReference type="GO" id="GO:0004672">
    <property type="term" value="F:protein kinase activity"/>
    <property type="evidence" value="ECO:0007669"/>
    <property type="project" value="InterPro"/>
</dbReference>
<dbReference type="InterPro" id="IPR000719">
    <property type="entry name" value="Prot_kinase_dom"/>
</dbReference>
<dbReference type="Proteomes" id="UP001148786">
    <property type="component" value="Unassembled WGS sequence"/>
</dbReference>
<accession>A0A9W8MWX3</accession>
<dbReference type="EMBL" id="JANKHO010000592">
    <property type="protein sequence ID" value="KAJ3508114.1"/>
    <property type="molecule type" value="Genomic_DNA"/>
</dbReference>
<keyword evidence="3" id="KW-1185">Reference proteome</keyword>
<comment type="caution">
    <text evidence="2">The sequence shown here is derived from an EMBL/GenBank/DDBJ whole genome shotgun (WGS) entry which is preliminary data.</text>
</comment>
<dbReference type="Gene3D" id="1.10.510.10">
    <property type="entry name" value="Transferase(Phosphotransferase) domain 1"/>
    <property type="match status" value="1"/>
</dbReference>
<name>A0A9W8MWX3_9AGAR</name>
<organism evidence="2 3">
    <name type="scientific">Agrocybe chaxingu</name>
    <dbReference type="NCBI Taxonomy" id="84603"/>
    <lineage>
        <taxon>Eukaryota</taxon>
        <taxon>Fungi</taxon>
        <taxon>Dikarya</taxon>
        <taxon>Basidiomycota</taxon>
        <taxon>Agaricomycotina</taxon>
        <taxon>Agaricomycetes</taxon>
        <taxon>Agaricomycetidae</taxon>
        <taxon>Agaricales</taxon>
        <taxon>Agaricineae</taxon>
        <taxon>Strophariaceae</taxon>
        <taxon>Agrocybe</taxon>
    </lineage>
</organism>
<dbReference type="GO" id="GO:0005524">
    <property type="term" value="F:ATP binding"/>
    <property type="evidence" value="ECO:0007669"/>
    <property type="project" value="InterPro"/>
</dbReference>
<evidence type="ECO:0000313" key="2">
    <source>
        <dbReference type="EMBL" id="KAJ3508114.1"/>
    </source>
</evidence>
<dbReference type="SUPFAM" id="SSF56112">
    <property type="entry name" value="Protein kinase-like (PK-like)"/>
    <property type="match status" value="1"/>
</dbReference>
<dbReference type="OrthoDB" id="5987198at2759"/>
<dbReference type="SMART" id="SM00220">
    <property type="entry name" value="S_TKc"/>
    <property type="match status" value="1"/>
</dbReference>
<protein>
    <recommendedName>
        <fullName evidence="1">Protein kinase domain-containing protein</fullName>
    </recommendedName>
</protein>
<dbReference type="AlphaFoldDB" id="A0A9W8MWX3"/>
<evidence type="ECO:0000259" key="1">
    <source>
        <dbReference type="PROSITE" id="PS50011"/>
    </source>
</evidence>
<feature type="domain" description="Protein kinase" evidence="1">
    <location>
        <begin position="46"/>
        <end position="358"/>
    </location>
</feature>
<sequence length="358" mass="41845">MGLVGSWPDTVTAHEELWVRLQPLLLRRGYKLRPRYDPDWKPSWKGPLKFNQEAGDYEDYFPMRHRRTIDAVRLVDNTKVVLKQVSTSSQEIPIARYLNSERVRSDPRNKAVPLFDVILLPWTDETALLVMPMLVQYDTLSFRFMSEICEALEQFFLGLVFMHEHRIAHRDACWGNLVMDFSRVMPGGYHFASRTTEDGKRKELRWVPRKSVAPVKYYYIDFGLSHKFPENTVSSRLAGLVGQDRTVPEAASDTPYDAFKYDIYQLGNVLAQLIAEYEDLSAFKPLSDLMKRRDPEERPSASEAYETLVDLILRLNDGQLDQRVWHKKCPPDLRYRIEHCNENPFEYYPSSDSSLPWI</sequence>
<evidence type="ECO:0000313" key="3">
    <source>
        <dbReference type="Proteomes" id="UP001148786"/>
    </source>
</evidence>
<proteinExistence type="predicted"/>
<dbReference type="PROSITE" id="PS50011">
    <property type="entry name" value="PROTEIN_KINASE_DOM"/>
    <property type="match status" value="1"/>
</dbReference>
<reference evidence="2" key="1">
    <citation type="submission" date="2022-07" db="EMBL/GenBank/DDBJ databases">
        <title>Genome Sequence of Agrocybe chaxingu.</title>
        <authorList>
            <person name="Buettner E."/>
        </authorList>
    </citation>
    <scope>NUCLEOTIDE SEQUENCE</scope>
    <source>
        <strain evidence="2">MP-N11</strain>
    </source>
</reference>
<gene>
    <name evidence="2" type="ORF">NLJ89_g5930</name>
</gene>
<dbReference type="InterPro" id="IPR011009">
    <property type="entry name" value="Kinase-like_dom_sf"/>
</dbReference>